<evidence type="ECO:0000256" key="3">
    <source>
        <dbReference type="ARBA" id="ARBA00022729"/>
    </source>
</evidence>
<evidence type="ECO:0000313" key="5">
    <source>
        <dbReference type="Proteomes" id="UP000617979"/>
    </source>
</evidence>
<evidence type="ECO:0000313" key="4">
    <source>
        <dbReference type="EMBL" id="GGA44741.1"/>
    </source>
</evidence>
<dbReference type="PANTHER" id="PTHR30061">
    <property type="entry name" value="MALTOSE-BINDING PERIPLASMIC PROTEIN"/>
    <property type="match status" value="1"/>
</dbReference>
<dbReference type="Pfam" id="PF01547">
    <property type="entry name" value="SBP_bac_1"/>
    <property type="match status" value="1"/>
</dbReference>
<gene>
    <name evidence="4" type="ORF">GCM10007416_17280</name>
</gene>
<dbReference type="EMBL" id="BMEX01000005">
    <property type="protein sequence ID" value="GGA44741.1"/>
    <property type="molecule type" value="Genomic_DNA"/>
</dbReference>
<evidence type="ECO:0000256" key="1">
    <source>
        <dbReference type="ARBA" id="ARBA00008520"/>
    </source>
</evidence>
<comment type="caution">
    <text evidence="4">The sequence shown here is derived from an EMBL/GenBank/DDBJ whole genome shotgun (WGS) entry which is preliminary data.</text>
</comment>
<evidence type="ECO:0000256" key="2">
    <source>
        <dbReference type="ARBA" id="ARBA00022448"/>
    </source>
</evidence>
<sequence>MSLVVITALSTVAVGCSLFGDGGTSKDEVITFWHGTTDVEKDALEEIVKRYNEKNPKKKVEAVYIAQQGEGQNEKLLAAIAGGHPPDVAYFDRFEIGSWAAQGSLTEITERVEKAGIDDDSYYDYAIDEARYKGKLYGLPMDSDARLLFYNKDHFKEVGLDPEKPQMFLMSFIDHRDDGGARHLANLQIADRVADTSRI</sequence>
<keyword evidence="3" id="KW-0732">Signal</keyword>
<reference evidence="5" key="1">
    <citation type="journal article" date="2019" name="Int. J. Syst. Evol. Microbiol.">
        <title>The Global Catalogue of Microorganisms (GCM) 10K type strain sequencing project: providing services to taxonomists for standard genome sequencing and annotation.</title>
        <authorList>
            <consortium name="The Broad Institute Genomics Platform"/>
            <consortium name="The Broad Institute Genome Sequencing Center for Infectious Disease"/>
            <person name="Wu L."/>
            <person name="Ma J."/>
        </authorList>
    </citation>
    <scope>NUCLEOTIDE SEQUENCE [LARGE SCALE GENOMIC DNA]</scope>
    <source>
        <strain evidence="5">CGMCC 1.12404</strain>
    </source>
</reference>
<dbReference type="SUPFAM" id="SSF53850">
    <property type="entry name" value="Periplasmic binding protein-like II"/>
    <property type="match status" value="1"/>
</dbReference>
<proteinExistence type="inferred from homology"/>
<comment type="similarity">
    <text evidence="1">Belongs to the bacterial solute-binding protein 1 family.</text>
</comment>
<dbReference type="Gene3D" id="3.40.190.10">
    <property type="entry name" value="Periplasmic binding protein-like II"/>
    <property type="match status" value="2"/>
</dbReference>
<evidence type="ECO:0008006" key="6">
    <source>
        <dbReference type="Google" id="ProtNLM"/>
    </source>
</evidence>
<keyword evidence="5" id="KW-1185">Reference proteome</keyword>
<keyword evidence="2" id="KW-0813">Transport</keyword>
<protein>
    <recommendedName>
        <fullName evidence="6">Extracellular solute-binding protein</fullName>
    </recommendedName>
</protein>
<dbReference type="PANTHER" id="PTHR30061:SF50">
    <property type="entry name" value="MALTOSE_MALTODEXTRIN-BINDING PERIPLASMIC PROTEIN"/>
    <property type="match status" value="1"/>
</dbReference>
<organism evidence="4 5">
    <name type="scientific">Kroppenstedtia guangzhouensis</name>
    <dbReference type="NCBI Taxonomy" id="1274356"/>
    <lineage>
        <taxon>Bacteria</taxon>
        <taxon>Bacillati</taxon>
        <taxon>Bacillota</taxon>
        <taxon>Bacilli</taxon>
        <taxon>Bacillales</taxon>
        <taxon>Thermoactinomycetaceae</taxon>
        <taxon>Kroppenstedtia</taxon>
    </lineage>
</organism>
<dbReference type="InterPro" id="IPR006059">
    <property type="entry name" value="SBP"/>
</dbReference>
<accession>A0ABQ1GJ90</accession>
<dbReference type="Proteomes" id="UP000617979">
    <property type="component" value="Unassembled WGS sequence"/>
</dbReference>
<name>A0ABQ1GJ90_9BACL</name>